<feature type="domain" description="D-isomer specific 2-hydroxyacid dehydrogenase NAD-binding" evidence="6">
    <location>
        <begin position="106"/>
        <end position="287"/>
    </location>
</feature>
<evidence type="ECO:0000313" key="8">
    <source>
        <dbReference type="Proteomes" id="UP001209885"/>
    </source>
</evidence>
<evidence type="ECO:0000256" key="2">
    <source>
        <dbReference type="ARBA" id="ARBA00023002"/>
    </source>
</evidence>
<dbReference type="InterPro" id="IPR036291">
    <property type="entry name" value="NAD(P)-bd_dom_sf"/>
</dbReference>
<evidence type="ECO:0000256" key="3">
    <source>
        <dbReference type="ARBA" id="ARBA00023027"/>
    </source>
</evidence>
<gene>
    <name evidence="7" type="ORF">OO013_07435</name>
</gene>
<feature type="domain" description="D-isomer specific 2-hydroxyacid dehydrogenase catalytic" evidence="5">
    <location>
        <begin position="5"/>
        <end position="309"/>
    </location>
</feature>
<comment type="caution">
    <text evidence="7">The sequence shown here is derived from an EMBL/GenBank/DDBJ whole genome shotgun (WGS) entry which is preliminary data.</text>
</comment>
<dbReference type="PANTHER" id="PTHR42789:SF1">
    <property type="entry name" value="D-ISOMER SPECIFIC 2-HYDROXYACID DEHYDROGENASE FAMILY PROTEIN (AFU_ORTHOLOGUE AFUA_6G10090)"/>
    <property type="match status" value="1"/>
</dbReference>
<dbReference type="InterPro" id="IPR006140">
    <property type="entry name" value="D-isomer_DH_NAD-bd"/>
</dbReference>
<proteinExistence type="inferred from homology"/>
<dbReference type="Pfam" id="PF00389">
    <property type="entry name" value="2-Hacid_dh"/>
    <property type="match status" value="1"/>
</dbReference>
<dbReference type="PANTHER" id="PTHR42789">
    <property type="entry name" value="D-ISOMER SPECIFIC 2-HYDROXYACID DEHYDROGENASE FAMILY PROTEIN (AFU_ORTHOLOGUE AFUA_6G10090)"/>
    <property type="match status" value="1"/>
</dbReference>
<reference evidence="7 8" key="1">
    <citation type="submission" date="2022-11" db="EMBL/GenBank/DDBJ databases">
        <title>The characterization of three novel Bacteroidetes species and genomic analysis of their roles in tidal elemental geochemical cycles.</title>
        <authorList>
            <person name="Ma K."/>
        </authorList>
    </citation>
    <scope>NUCLEOTIDE SEQUENCE [LARGE SCALE GENOMIC DNA]</scope>
    <source>
        <strain evidence="7 8">M17</strain>
    </source>
</reference>
<evidence type="ECO:0000259" key="6">
    <source>
        <dbReference type="Pfam" id="PF02826"/>
    </source>
</evidence>
<evidence type="ECO:0000313" key="7">
    <source>
        <dbReference type="EMBL" id="MCX2743691.1"/>
    </source>
</evidence>
<protein>
    <submittedName>
        <fullName evidence="7">NAD(P)-binding domain-containing protein</fullName>
    </submittedName>
</protein>
<dbReference type="InterPro" id="IPR050857">
    <property type="entry name" value="D-2-hydroxyacid_DH"/>
</dbReference>
<organism evidence="7 8">
    <name type="scientific">Mangrovivirga halotolerans</name>
    <dbReference type="NCBI Taxonomy" id="2993936"/>
    <lineage>
        <taxon>Bacteria</taxon>
        <taxon>Pseudomonadati</taxon>
        <taxon>Bacteroidota</taxon>
        <taxon>Cytophagia</taxon>
        <taxon>Cytophagales</taxon>
        <taxon>Mangrovivirgaceae</taxon>
        <taxon>Mangrovivirga</taxon>
    </lineage>
</organism>
<dbReference type="InterPro" id="IPR029753">
    <property type="entry name" value="D-isomer_DH_CS"/>
</dbReference>
<dbReference type="SUPFAM" id="SSF52283">
    <property type="entry name" value="Formate/glycerate dehydrogenase catalytic domain-like"/>
    <property type="match status" value="1"/>
</dbReference>
<sequence length="312" mass="35468">MKKCLIIDKMHESIITGLQKLKIAVEYKPDLTPDDLPDQLEGINILVVRSKVRIDQSLLMNASDLEIVCRAGAGIDNLDTDLLEEKGIEIINAPEGNRDAVAEHTLALMLSLLNYIPKSDVEVRKSIWDREGNRGYELKNRTIGLIGYGYMGRAVARKLQPFKPEIIAYDKYLPKIDDDFAKKVSLEELQEKADVVSLHIPLTDETRNMADDDFFNKFRNKILFINTARGEITNFKSLVNAFENNKVWGMGLDVLPVEKLDKLTSEEEDLFNKLTKMPNTLFTPHVAGWTFESYKKISEVIVEKIALVLNKN</sequence>
<evidence type="ECO:0000256" key="1">
    <source>
        <dbReference type="ARBA" id="ARBA00005854"/>
    </source>
</evidence>
<evidence type="ECO:0000256" key="4">
    <source>
        <dbReference type="RuleBase" id="RU003719"/>
    </source>
</evidence>
<keyword evidence="2 4" id="KW-0560">Oxidoreductase</keyword>
<accession>A0ABT3RQD2</accession>
<name>A0ABT3RQD2_9BACT</name>
<dbReference type="EMBL" id="JAPFQN010000004">
    <property type="protein sequence ID" value="MCX2743691.1"/>
    <property type="molecule type" value="Genomic_DNA"/>
</dbReference>
<dbReference type="SUPFAM" id="SSF51735">
    <property type="entry name" value="NAD(P)-binding Rossmann-fold domains"/>
    <property type="match status" value="1"/>
</dbReference>
<dbReference type="RefSeq" id="WP_266056090.1">
    <property type="nucleotide sequence ID" value="NZ_JAPFQN010000004.1"/>
</dbReference>
<dbReference type="Gene3D" id="3.40.50.720">
    <property type="entry name" value="NAD(P)-binding Rossmann-like Domain"/>
    <property type="match status" value="2"/>
</dbReference>
<keyword evidence="8" id="KW-1185">Reference proteome</keyword>
<dbReference type="InterPro" id="IPR006139">
    <property type="entry name" value="D-isomer_2_OHA_DH_cat_dom"/>
</dbReference>
<evidence type="ECO:0000259" key="5">
    <source>
        <dbReference type="Pfam" id="PF00389"/>
    </source>
</evidence>
<comment type="similarity">
    <text evidence="1 4">Belongs to the D-isomer specific 2-hydroxyacid dehydrogenase family.</text>
</comment>
<dbReference type="PROSITE" id="PS00671">
    <property type="entry name" value="D_2_HYDROXYACID_DH_3"/>
    <property type="match status" value="1"/>
</dbReference>
<dbReference type="Proteomes" id="UP001209885">
    <property type="component" value="Unassembled WGS sequence"/>
</dbReference>
<dbReference type="Pfam" id="PF02826">
    <property type="entry name" value="2-Hacid_dh_C"/>
    <property type="match status" value="1"/>
</dbReference>
<keyword evidence="3" id="KW-0520">NAD</keyword>